<dbReference type="Gene3D" id="3.20.20.450">
    <property type="entry name" value="EAL domain"/>
    <property type="match status" value="1"/>
</dbReference>
<organism evidence="6 7">
    <name type="scientific">Lapillicoccus jejuensis</name>
    <dbReference type="NCBI Taxonomy" id="402171"/>
    <lineage>
        <taxon>Bacteria</taxon>
        <taxon>Bacillati</taxon>
        <taxon>Actinomycetota</taxon>
        <taxon>Actinomycetes</taxon>
        <taxon>Micrococcales</taxon>
        <taxon>Intrasporangiaceae</taxon>
        <taxon>Lapillicoccus</taxon>
    </lineage>
</organism>
<dbReference type="Gene3D" id="3.30.450.20">
    <property type="entry name" value="PAS domain"/>
    <property type="match status" value="3"/>
</dbReference>
<dbReference type="SMART" id="SM00267">
    <property type="entry name" value="GGDEF"/>
    <property type="match status" value="1"/>
</dbReference>
<sequence length="1007" mass="109054">MKRPTVRAAAPAAPSVTGAPPLDPSRPRATSRAAAPFVLTGLIGVLIALVTPHGDRGDHAWLVPVCYAVALVYLGISLRRDRRTWVDPVGPWLSFLAIMVARDVSGGSASPLGALVAIPSLWLALTGTRRDVWVSSGLTLVVFVAPILVIGPPLYSPTDWLHGLMWTLVTVFIAPEIHRVVGRVHRESARAREAHAEVAGVMRAAHLSSIIASDTHGVITSFSRGAELLLGHRCEHIVGAAVRREALHDPAEIFAAATELGVRPHEVFAELARRDAPPRTWAQLRADGTWAYVRLALTELRDEQGRVTGCLGIAIDSTASVEAERAVARSEATLRAVLQHLPDTTVLMLDEDLTVVAVGGEGAVTQGFTGAEGHPLAELVKPDSLDALTPLVRGAFDGVEGTAELRGGRTDAAHEVTVTPLLPGEDGRRALVIARDVSRERAHEREVLRAKERAERLLSDAPYGVALLTPDGVVLDVNEALCTMVGRPAGTLVGTPFAAVACPKDTTLREHLRAAREAPGTRVEADWSLATPQGREVHTLLSSRLVVGDEDTDDLVLVNVVDVSERRRYEQRLAHLADHDELTGLANRRRFDEELTRHLERCRRHGPDGALLMIDLDNFKEVNDTLGHAAGDQLIVSTAQLLRSRVRSTDVVARLGGDEFAVLLVDADRVAAEAVAHSIVDRVREHAATLEGSRRRVTASVGVVTVRAAHDHDVDILALADMTMYDAKDAGRDGVVVLDEDARRQPRTGARMAWKRRIEDALEDGAFELHLQPILDLRSGEIHSAEVLLRLADADELVPPGRFLDVAEQSGLMPALDTWVVERALGLLASLRRLDPLFRLEVNLSGHSIGDDRVERALVEGLRRHDVEPSALILEITETAAVADVERAREFADRMTALGCRFALDDFGAGFGSFYYLKHLVFDYVKIDGEFVANCHRSGIDRTILRSIVGIARDLGKQTVAEFVAEPAILEIVGAEGVDLAQGYDVGRPTTYDDFVARYLPGAATAA</sequence>
<dbReference type="CDD" id="cd01949">
    <property type="entry name" value="GGDEF"/>
    <property type="match status" value="1"/>
</dbReference>
<feature type="transmembrane region" description="Helical" evidence="2">
    <location>
        <begin position="33"/>
        <end position="53"/>
    </location>
</feature>
<evidence type="ECO:0000256" key="2">
    <source>
        <dbReference type="SAM" id="Phobius"/>
    </source>
</evidence>
<dbReference type="Pfam" id="PF00990">
    <property type="entry name" value="GGDEF"/>
    <property type="match status" value="1"/>
</dbReference>
<dbReference type="Pfam" id="PF08448">
    <property type="entry name" value="PAS_4"/>
    <property type="match status" value="1"/>
</dbReference>
<evidence type="ECO:0000313" key="7">
    <source>
        <dbReference type="Proteomes" id="UP000317893"/>
    </source>
</evidence>
<keyword evidence="2" id="KW-0812">Transmembrane</keyword>
<evidence type="ECO:0000256" key="1">
    <source>
        <dbReference type="SAM" id="MobiDB-lite"/>
    </source>
</evidence>
<dbReference type="InterPro" id="IPR000700">
    <property type="entry name" value="PAS-assoc_C"/>
</dbReference>
<dbReference type="InterPro" id="IPR000014">
    <property type="entry name" value="PAS"/>
</dbReference>
<keyword evidence="2" id="KW-1133">Transmembrane helix</keyword>
<dbReference type="PROSITE" id="PS50113">
    <property type="entry name" value="PAC"/>
    <property type="match status" value="1"/>
</dbReference>
<dbReference type="SMART" id="SM00052">
    <property type="entry name" value="EAL"/>
    <property type="match status" value="1"/>
</dbReference>
<dbReference type="CDD" id="cd01948">
    <property type="entry name" value="EAL"/>
    <property type="match status" value="1"/>
</dbReference>
<dbReference type="SMART" id="SM00091">
    <property type="entry name" value="PAS"/>
    <property type="match status" value="3"/>
</dbReference>
<dbReference type="NCBIfam" id="TIGR00229">
    <property type="entry name" value="sensory_box"/>
    <property type="match status" value="2"/>
</dbReference>
<dbReference type="PROSITE" id="PS50883">
    <property type="entry name" value="EAL"/>
    <property type="match status" value="1"/>
</dbReference>
<dbReference type="Pfam" id="PF13426">
    <property type="entry name" value="PAS_9"/>
    <property type="match status" value="1"/>
</dbReference>
<keyword evidence="7" id="KW-1185">Reference proteome</keyword>
<feature type="domain" description="EAL" evidence="4">
    <location>
        <begin position="751"/>
        <end position="1003"/>
    </location>
</feature>
<feature type="transmembrane region" description="Helical" evidence="2">
    <location>
        <begin position="132"/>
        <end position="151"/>
    </location>
</feature>
<dbReference type="InterPro" id="IPR043128">
    <property type="entry name" value="Rev_trsase/Diguanyl_cyclase"/>
</dbReference>
<evidence type="ECO:0000259" key="5">
    <source>
        <dbReference type="PROSITE" id="PS50887"/>
    </source>
</evidence>
<dbReference type="InterPro" id="IPR035919">
    <property type="entry name" value="EAL_sf"/>
</dbReference>
<dbReference type="InterPro" id="IPR029787">
    <property type="entry name" value="Nucleotide_cyclase"/>
</dbReference>
<dbReference type="PROSITE" id="PS50887">
    <property type="entry name" value="GGDEF"/>
    <property type="match status" value="1"/>
</dbReference>
<dbReference type="InterPro" id="IPR001610">
    <property type="entry name" value="PAC"/>
</dbReference>
<accession>A0A542E0C1</accession>
<dbReference type="FunFam" id="3.30.70.270:FF:000001">
    <property type="entry name" value="Diguanylate cyclase domain protein"/>
    <property type="match status" value="1"/>
</dbReference>
<protein>
    <submittedName>
        <fullName evidence="6">PAS domain S-box-containing protein/diguanylate cyclase (GGDEF)-like protein</fullName>
    </submittedName>
</protein>
<keyword evidence="2" id="KW-0472">Membrane</keyword>
<dbReference type="RefSeq" id="WP_170185620.1">
    <property type="nucleotide sequence ID" value="NZ_BAAAPR010000003.1"/>
</dbReference>
<feature type="compositionally biased region" description="Low complexity" evidence="1">
    <location>
        <begin position="1"/>
        <end position="20"/>
    </location>
</feature>
<dbReference type="PANTHER" id="PTHR44757">
    <property type="entry name" value="DIGUANYLATE CYCLASE DGCP"/>
    <property type="match status" value="1"/>
</dbReference>
<dbReference type="SMART" id="SM00086">
    <property type="entry name" value="PAC"/>
    <property type="match status" value="2"/>
</dbReference>
<evidence type="ECO:0000259" key="4">
    <source>
        <dbReference type="PROSITE" id="PS50883"/>
    </source>
</evidence>
<evidence type="ECO:0000313" key="6">
    <source>
        <dbReference type="EMBL" id="TQJ08790.1"/>
    </source>
</evidence>
<feature type="region of interest" description="Disordered" evidence="1">
    <location>
        <begin position="1"/>
        <end position="29"/>
    </location>
</feature>
<reference evidence="6 7" key="1">
    <citation type="submission" date="2019-06" db="EMBL/GenBank/DDBJ databases">
        <title>Sequencing the genomes of 1000 actinobacteria strains.</title>
        <authorList>
            <person name="Klenk H.-P."/>
        </authorList>
    </citation>
    <scope>NUCLEOTIDE SEQUENCE [LARGE SCALE GENOMIC DNA]</scope>
    <source>
        <strain evidence="6 7">DSM 18607</strain>
    </source>
</reference>
<dbReference type="EMBL" id="VFMN01000001">
    <property type="protein sequence ID" value="TQJ08790.1"/>
    <property type="molecule type" value="Genomic_DNA"/>
</dbReference>
<dbReference type="SUPFAM" id="SSF55785">
    <property type="entry name" value="PYP-like sensor domain (PAS domain)"/>
    <property type="match status" value="3"/>
</dbReference>
<feature type="domain" description="GGDEF" evidence="5">
    <location>
        <begin position="607"/>
        <end position="740"/>
    </location>
</feature>
<dbReference type="InterPro" id="IPR000160">
    <property type="entry name" value="GGDEF_dom"/>
</dbReference>
<dbReference type="NCBIfam" id="TIGR00254">
    <property type="entry name" value="GGDEF"/>
    <property type="match status" value="1"/>
</dbReference>
<dbReference type="InterPro" id="IPR035965">
    <property type="entry name" value="PAS-like_dom_sf"/>
</dbReference>
<feature type="domain" description="PAC" evidence="3">
    <location>
        <begin position="274"/>
        <end position="329"/>
    </location>
</feature>
<dbReference type="SUPFAM" id="SSF141868">
    <property type="entry name" value="EAL domain-like"/>
    <property type="match status" value="1"/>
</dbReference>
<name>A0A542E0C1_9MICO</name>
<dbReference type="AlphaFoldDB" id="A0A542E0C1"/>
<comment type="caution">
    <text evidence="6">The sequence shown here is derived from an EMBL/GenBank/DDBJ whole genome shotgun (WGS) entry which is preliminary data.</text>
</comment>
<dbReference type="InterPro" id="IPR052155">
    <property type="entry name" value="Biofilm_reg_signaling"/>
</dbReference>
<evidence type="ECO:0000259" key="3">
    <source>
        <dbReference type="PROSITE" id="PS50113"/>
    </source>
</evidence>
<gene>
    <name evidence="6" type="ORF">FB458_1882</name>
</gene>
<dbReference type="InterPro" id="IPR013656">
    <property type="entry name" value="PAS_4"/>
</dbReference>
<dbReference type="Proteomes" id="UP000317893">
    <property type="component" value="Unassembled WGS sequence"/>
</dbReference>
<dbReference type="Gene3D" id="3.30.70.270">
    <property type="match status" value="1"/>
</dbReference>
<proteinExistence type="predicted"/>
<feature type="transmembrane region" description="Helical" evidence="2">
    <location>
        <begin position="59"/>
        <end position="78"/>
    </location>
</feature>
<dbReference type="Pfam" id="PF00563">
    <property type="entry name" value="EAL"/>
    <property type="match status" value="1"/>
</dbReference>
<dbReference type="InterPro" id="IPR001633">
    <property type="entry name" value="EAL_dom"/>
</dbReference>
<dbReference type="CDD" id="cd00130">
    <property type="entry name" value="PAS"/>
    <property type="match status" value="1"/>
</dbReference>
<dbReference type="PANTHER" id="PTHR44757:SF2">
    <property type="entry name" value="BIOFILM ARCHITECTURE MAINTENANCE PROTEIN MBAA"/>
    <property type="match status" value="1"/>
</dbReference>
<dbReference type="SUPFAM" id="SSF55073">
    <property type="entry name" value="Nucleotide cyclase"/>
    <property type="match status" value="1"/>
</dbReference>